<keyword evidence="3" id="KW-1185">Reference proteome</keyword>
<dbReference type="EMBL" id="JACHXU010000015">
    <property type="protein sequence ID" value="MBB3208301.1"/>
    <property type="molecule type" value="Genomic_DNA"/>
</dbReference>
<protein>
    <submittedName>
        <fullName evidence="2">SAM-dependent methyltransferase</fullName>
    </submittedName>
</protein>
<dbReference type="Pfam" id="PF13847">
    <property type="entry name" value="Methyltransf_31"/>
    <property type="match status" value="1"/>
</dbReference>
<reference evidence="2 3" key="1">
    <citation type="submission" date="2020-08" db="EMBL/GenBank/DDBJ databases">
        <title>Genomic Encyclopedia of Type Strains, Phase III (KMG-III): the genomes of soil and plant-associated and newly described type strains.</title>
        <authorList>
            <person name="Whitman W."/>
        </authorList>
    </citation>
    <scope>NUCLEOTIDE SEQUENCE [LARGE SCALE GENOMIC DNA]</scope>
    <source>
        <strain evidence="2 3">CECT 8075</strain>
    </source>
</reference>
<gene>
    <name evidence="2" type="ORF">FHS27_004129</name>
</gene>
<dbReference type="PANTHER" id="PTHR43861">
    <property type="entry name" value="TRANS-ACONITATE 2-METHYLTRANSFERASE-RELATED"/>
    <property type="match status" value="1"/>
</dbReference>
<accession>A0A7W5E182</accession>
<dbReference type="Gene3D" id="3.40.50.150">
    <property type="entry name" value="Vaccinia Virus protein VP39"/>
    <property type="match status" value="1"/>
</dbReference>
<evidence type="ECO:0000259" key="1">
    <source>
        <dbReference type="Pfam" id="PF13847"/>
    </source>
</evidence>
<dbReference type="GO" id="GO:0008168">
    <property type="term" value="F:methyltransferase activity"/>
    <property type="evidence" value="ECO:0007669"/>
    <property type="project" value="UniProtKB-KW"/>
</dbReference>
<dbReference type="GO" id="GO:0032259">
    <property type="term" value="P:methylation"/>
    <property type="evidence" value="ECO:0007669"/>
    <property type="project" value="UniProtKB-KW"/>
</dbReference>
<feature type="domain" description="Methyltransferase" evidence="1">
    <location>
        <begin position="45"/>
        <end position="168"/>
    </location>
</feature>
<keyword evidence="2" id="KW-0489">Methyltransferase</keyword>
<dbReference type="SUPFAM" id="SSF53335">
    <property type="entry name" value="S-adenosyl-L-methionine-dependent methyltransferases"/>
    <property type="match status" value="1"/>
</dbReference>
<dbReference type="RefSeq" id="WP_184306527.1">
    <property type="nucleotide sequence ID" value="NZ_JACHXU010000015.1"/>
</dbReference>
<dbReference type="AlphaFoldDB" id="A0A7W5E182"/>
<dbReference type="Proteomes" id="UP000536179">
    <property type="component" value="Unassembled WGS sequence"/>
</dbReference>
<dbReference type="InterPro" id="IPR029063">
    <property type="entry name" value="SAM-dependent_MTases_sf"/>
</dbReference>
<name>A0A7W5E182_9BACT</name>
<dbReference type="CDD" id="cd02440">
    <property type="entry name" value="AdoMet_MTases"/>
    <property type="match status" value="1"/>
</dbReference>
<evidence type="ECO:0000313" key="3">
    <source>
        <dbReference type="Proteomes" id="UP000536179"/>
    </source>
</evidence>
<evidence type="ECO:0000313" key="2">
    <source>
        <dbReference type="EMBL" id="MBB3208301.1"/>
    </source>
</evidence>
<organism evidence="2 3">
    <name type="scientific">Aporhodopirellula rubra</name>
    <dbReference type="NCBI Taxonomy" id="980271"/>
    <lineage>
        <taxon>Bacteria</taxon>
        <taxon>Pseudomonadati</taxon>
        <taxon>Planctomycetota</taxon>
        <taxon>Planctomycetia</taxon>
        <taxon>Pirellulales</taxon>
        <taxon>Pirellulaceae</taxon>
        <taxon>Aporhodopirellula</taxon>
    </lineage>
</organism>
<proteinExistence type="predicted"/>
<dbReference type="InterPro" id="IPR025714">
    <property type="entry name" value="Methyltranfer_dom"/>
</dbReference>
<keyword evidence="2" id="KW-0808">Transferase</keyword>
<sequence>MLPRVCEPPPVDPKLEADAYREMDHEEVNRRFVLDLLESGPVGPRVIDLGCGPALIPIALCELAEQVANGNLDCADHGSDLSNLEVMGVDQCIEMLELARVELEFSGRVGQIQLEQVDLNDLDALQSELAETVISNTVLHHLDNPTNAMRLAVKTLRPGGRLFIRDLCRPESDEEVERLVDLHGGPSTDAESPVGPRQLLRQSLHAALTLSEIQEILKSLGIETDRVKMTSDRHWTLDCTRPEIEN</sequence>
<comment type="caution">
    <text evidence="2">The sequence shown here is derived from an EMBL/GenBank/DDBJ whole genome shotgun (WGS) entry which is preliminary data.</text>
</comment>